<dbReference type="InterPro" id="IPR013766">
    <property type="entry name" value="Thioredoxin_domain"/>
</dbReference>
<comment type="function">
    <text evidence="1">May be required for disulfide bond formation in some proteins.</text>
</comment>
<keyword evidence="5" id="KW-0413">Isomerase</keyword>
<keyword evidence="3" id="KW-0732">Signal</keyword>
<dbReference type="RefSeq" id="WP_244514372.1">
    <property type="nucleotide sequence ID" value="NZ_NPBC01000001.1"/>
</dbReference>
<feature type="domain" description="Thioredoxin" evidence="4">
    <location>
        <begin position="16"/>
        <end position="213"/>
    </location>
</feature>
<dbReference type="Gene3D" id="3.40.30.10">
    <property type="entry name" value="Glutaredoxin"/>
    <property type="match status" value="1"/>
</dbReference>
<dbReference type="PROSITE" id="PS51318">
    <property type="entry name" value="TAT"/>
    <property type="match status" value="1"/>
</dbReference>
<organism evidence="5 6">
    <name type="scientific">Afifella marina DSM 2698</name>
    <dbReference type="NCBI Taxonomy" id="1120955"/>
    <lineage>
        <taxon>Bacteria</taxon>
        <taxon>Pseudomonadati</taxon>
        <taxon>Pseudomonadota</taxon>
        <taxon>Alphaproteobacteria</taxon>
        <taxon>Hyphomicrobiales</taxon>
        <taxon>Afifellaceae</taxon>
        <taxon>Afifella</taxon>
    </lineage>
</organism>
<dbReference type="PANTHER" id="PTHR13887:SF56">
    <property type="entry name" value="THIOREDOXIN-LIKE REDUCTASE RV2466C"/>
    <property type="match status" value="1"/>
</dbReference>
<dbReference type="InterPro" id="IPR036249">
    <property type="entry name" value="Thioredoxin-like_sf"/>
</dbReference>
<gene>
    <name evidence="5" type="ORF">SAMN03080610_00409</name>
</gene>
<protein>
    <submittedName>
        <fullName evidence="5">Protein-disulfide isomerase</fullName>
    </submittedName>
</protein>
<evidence type="ECO:0000313" key="5">
    <source>
        <dbReference type="EMBL" id="SCZ22398.1"/>
    </source>
</evidence>
<name>A0A1G5MD43_AFIMA</name>
<dbReference type="InterPro" id="IPR012336">
    <property type="entry name" value="Thioredoxin-like_fold"/>
</dbReference>
<dbReference type="EMBL" id="FMVW01000001">
    <property type="protein sequence ID" value="SCZ22398.1"/>
    <property type="molecule type" value="Genomic_DNA"/>
</dbReference>
<dbReference type="AlphaFoldDB" id="A0A1G5MD43"/>
<sequence>MPLFTRRQFAATALIAGLFAAAPAFAQDEGPSEVPMDQLMAPGPIPDHALGSEDAPVTIVEYASMSCSHCADFHNETYPKLKEQYIDTGKVRFVFREFPIDAAAFAIAMTARCAPEDRYFDIIDLFFEHQLDWIRAEDHYGAILDLAKQAGFSEESFEACLQNQELFDGLTARRDKASKEFGVHGTPTFFINGEKLVGARSFDEIKAKIEAAL</sequence>
<evidence type="ECO:0000313" key="6">
    <source>
        <dbReference type="Proteomes" id="UP000199347"/>
    </source>
</evidence>
<keyword evidence="6" id="KW-1185">Reference proteome</keyword>
<evidence type="ECO:0000256" key="2">
    <source>
        <dbReference type="ARBA" id="ARBA00005791"/>
    </source>
</evidence>
<evidence type="ECO:0000256" key="3">
    <source>
        <dbReference type="SAM" id="SignalP"/>
    </source>
</evidence>
<dbReference type="STRING" id="1120955.SAMN03080610_00409"/>
<feature type="chain" id="PRO_5011677627" evidence="3">
    <location>
        <begin position="27"/>
        <end position="213"/>
    </location>
</feature>
<dbReference type="PROSITE" id="PS51352">
    <property type="entry name" value="THIOREDOXIN_2"/>
    <property type="match status" value="1"/>
</dbReference>
<evidence type="ECO:0000256" key="1">
    <source>
        <dbReference type="ARBA" id="ARBA00003565"/>
    </source>
</evidence>
<dbReference type="InterPro" id="IPR006311">
    <property type="entry name" value="TAT_signal"/>
</dbReference>
<dbReference type="Proteomes" id="UP000199347">
    <property type="component" value="Unassembled WGS sequence"/>
</dbReference>
<evidence type="ECO:0000259" key="4">
    <source>
        <dbReference type="PROSITE" id="PS51352"/>
    </source>
</evidence>
<accession>A0A1G5MD43</accession>
<dbReference type="Pfam" id="PF13462">
    <property type="entry name" value="Thioredoxin_4"/>
    <property type="match status" value="1"/>
</dbReference>
<proteinExistence type="inferred from homology"/>
<dbReference type="PANTHER" id="PTHR13887">
    <property type="entry name" value="GLUTATHIONE S-TRANSFERASE KAPPA"/>
    <property type="match status" value="1"/>
</dbReference>
<dbReference type="SUPFAM" id="SSF52833">
    <property type="entry name" value="Thioredoxin-like"/>
    <property type="match status" value="1"/>
</dbReference>
<comment type="similarity">
    <text evidence="2">Belongs to the thioredoxin family. DsbA subfamily.</text>
</comment>
<reference evidence="5 6" key="1">
    <citation type="submission" date="2016-10" db="EMBL/GenBank/DDBJ databases">
        <authorList>
            <person name="de Groot N.N."/>
        </authorList>
    </citation>
    <scope>NUCLEOTIDE SEQUENCE [LARGE SCALE GENOMIC DNA]</scope>
    <source>
        <strain evidence="5 6">DSM 2698</strain>
    </source>
</reference>
<dbReference type="GO" id="GO:0016853">
    <property type="term" value="F:isomerase activity"/>
    <property type="evidence" value="ECO:0007669"/>
    <property type="project" value="UniProtKB-KW"/>
</dbReference>
<feature type="signal peptide" evidence="3">
    <location>
        <begin position="1"/>
        <end position="26"/>
    </location>
</feature>